<feature type="compositionally biased region" description="Acidic residues" evidence="1">
    <location>
        <begin position="156"/>
        <end position="174"/>
    </location>
</feature>
<evidence type="ECO:0000259" key="2">
    <source>
        <dbReference type="Pfam" id="PF26130"/>
    </source>
</evidence>
<protein>
    <recommendedName>
        <fullName evidence="2">PB1-like domain-containing protein</fullName>
    </recommendedName>
</protein>
<feature type="region of interest" description="Disordered" evidence="1">
    <location>
        <begin position="147"/>
        <end position="174"/>
    </location>
</feature>
<evidence type="ECO:0000313" key="4">
    <source>
        <dbReference type="Proteomes" id="UP000233551"/>
    </source>
</evidence>
<dbReference type="EMBL" id="PGOL01000803">
    <property type="protein sequence ID" value="PKI64550.1"/>
    <property type="molecule type" value="Genomic_DNA"/>
</dbReference>
<feature type="domain" description="PB1-like" evidence="2">
    <location>
        <begin position="6"/>
        <end position="100"/>
    </location>
</feature>
<dbReference type="InterPro" id="IPR058594">
    <property type="entry name" value="PB1-like_dom_pln"/>
</dbReference>
<proteinExistence type="predicted"/>
<gene>
    <name evidence="3" type="ORF">CRG98_014982</name>
</gene>
<accession>A0A2I0K8N5</accession>
<evidence type="ECO:0000313" key="3">
    <source>
        <dbReference type="EMBL" id="PKI64550.1"/>
    </source>
</evidence>
<comment type="caution">
    <text evidence="3">The sequence shown here is derived from an EMBL/GenBank/DDBJ whole genome shotgun (WGS) entry which is preliminary data.</text>
</comment>
<name>A0A2I0K8N5_PUNGR</name>
<dbReference type="Pfam" id="PF26130">
    <property type="entry name" value="PB1-like"/>
    <property type="match status" value="1"/>
</dbReference>
<reference evidence="3 4" key="1">
    <citation type="submission" date="2017-11" db="EMBL/GenBank/DDBJ databases">
        <title>De-novo sequencing of pomegranate (Punica granatum L.) genome.</title>
        <authorList>
            <person name="Akparov Z."/>
            <person name="Amiraslanov A."/>
            <person name="Hajiyeva S."/>
            <person name="Abbasov M."/>
            <person name="Kaur K."/>
            <person name="Hamwieh A."/>
            <person name="Solovyev V."/>
            <person name="Salamov A."/>
            <person name="Braich B."/>
            <person name="Kosarev P."/>
            <person name="Mahmoud A."/>
            <person name="Hajiyev E."/>
            <person name="Babayeva S."/>
            <person name="Izzatullayeva V."/>
            <person name="Mammadov A."/>
            <person name="Mammadov A."/>
            <person name="Sharifova S."/>
            <person name="Ojaghi J."/>
            <person name="Eynullazada K."/>
            <person name="Bayramov B."/>
            <person name="Abdulazimova A."/>
            <person name="Shahmuradov I."/>
        </authorList>
    </citation>
    <scope>NUCLEOTIDE SEQUENCE [LARGE SCALE GENOMIC DNA]</scope>
    <source>
        <strain evidence="4">cv. AG2017</strain>
        <tissue evidence="3">Leaf</tissue>
    </source>
</reference>
<sequence>MSKGTQFGLILHHGGLMQFKPHVRYLGGVTTVIANEKDNMSWFHLKRMLDEFGYKEPRRMWHLLLEKYLGIGLRDMNTDTEVWEMTELEIKHEMIAVYVEADKKDYDEDATNVIDVVHDSVVAVDGSEAINGGVAGERGIVVDNEDDTEYYPPKEEDSDAYSNADDEYNSDNDNEEFLDGHILRITQGNRQSEMQVDEERVISH</sequence>
<dbReference type="AlphaFoldDB" id="A0A2I0K8N5"/>
<keyword evidence="4" id="KW-1185">Reference proteome</keyword>
<organism evidence="3 4">
    <name type="scientific">Punica granatum</name>
    <name type="common">Pomegranate</name>
    <dbReference type="NCBI Taxonomy" id="22663"/>
    <lineage>
        <taxon>Eukaryota</taxon>
        <taxon>Viridiplantae</taxon>
        <taxon>Streptophyta</taxon>
        <taxon>Embryophyta</taxon>
        <taxon>Tracheophyta</taxon>
        <taxon>Spermatophyta</taxon>
        <taxon>Magnoliopsida</taxon>
        <taxon>eudicotyledons</taxon>
        <taxon>Gunneridae</taxon>
        <taxon>Pentapetalae</taxon>
        <taxon>rosids</taxon>
        <taxon>malvids</taxon>
        <taxon>Myrtales</taxon>
        <taxon>Lythraceae</taxon>
        <taxon>Punica</taxon>
    </lineage>
</organism>
<evidence type="ECO:0000256" key="1">
    <source>
        <dbReference type="SAM" id="MobiDB-lite"/>
    </source>
</evidence>
<dbReference type="Proteomes" id="UP000233551">
    <property type="component" value="Unassembled WGS sequence"/>
</dbReference>